<sequence>MLAPLYFKEETMGIKADIQSLSPSALIELFELDMSNTTSGGKLFFHAGTNELMEPVVWQGVSYEPWPIKASGFDKTGQGTLPRPKIQVSNFAGTVSAEVQANDYLVGCRIIRKMTLARFLDAANFKDGNPTADPNQHFPDEM</sequence>
<accession>A0AAX2I6V6</accession>
<dbReference type="AlphaFoldDB" id="A0AAX2I6V6"/>
<proteinExistence type="predicted"/>
<dbReference type="InterPro" id="IPR006487">
    <property type="entry name" value="Phage_lambda_L"/>
</dbReference>
<evidence type="ECO:0000313" key="2">
    <source>
        <dbReference type="Proteomes" id="UP000251879"/>
    </source>
</evidence>
<dbReference type="GO" id="GO:0046718">
    <property type="term" value="P:symbiont entry into host cell"/>
    <property type="evidence" value="ECO:0007669"/>
    <property type="project" value="InterPro"/>
</dbReference>
<name>A0AAX2I6V6_YERPE</name>
<protein>
    <submittedName>
        <fullName evidence="1">Phage tail protein</fullName>
    </submittedName>
</protein>
<dbReference type="Pfam" id="PF05100">
    <property type="entry name" value="Phage_tail_L"/>
    <property type="match status" value="1"/>
</dbReference>
<comment type="caution">
    <text evidence="1">The sequence shown here is derived from an EMBL/GenBank/DDBJ whole genome shotgun (WGS) entry which is preliminary data.</text>
</comment>
<dbReference type="GO" id="GO:0030430">
    <property type="term" value="C:host cell cytoplasm"/>
    <property type="evidence" value="ECO:0007669"/>
    <property type="project" value="InterPro"/>
</dbReference>
<gene>
    <name evidence="1" type="ORF">NCTC5923_04395</name>
</gene>
<dbReference type="Proteomes" id="UP000251879">
    <property type="component" value="Unassembled WGS sequence"/>
</dbReference>
<dbReference type="NCBIfam" id="TIGR01600">
    <property type="entry name" value="phage_tail_L"/>
    <property type="match status" value="1"/>
</dbReference>
<evidence type="ECO:0000313" key="1">
    <source>
        <dbReference type="EMBL" id="SQA49498.1"/>
    </source>
</evidence>
<dbReference type="GO" id="GO:0051536">
    <property type="term" value="F:iron-sulfur cluster binding"/>
    <property type="evidence" value="ECO:0007669"/>
    <property type="project" value="InterPro"/>
</dbReference>
<dbReference type="EMBL" id="UAVH01000011">
    <property type="protein sequence ID" value="SQA49498.1"/>
    <property type="molecule type" value="Genomic_DNA"/>
</dbReference>
<reference evidence="1 2" key="1">
    <citation type="submission" date="2018-06" db="EMBL/GenBank/DDBJ databases">
        <authorList>
            <consortium name="Pathogen Informatics"/>
            <person name="Doyle S."/>
        </authorList>
    </citation>
    <scope>NUCLEOTIDE SEQUENCE [LARGE SCALE GENOMIC DNA]</scope>
    <source>
        <strain evidence="1 2">NCTC5923</strain>
    </source>
</reference>
<organism evidence="1 2">
    <name type="scientific">Yersinia pestis</name>
    <dbReference type="NCBI Taxonomy" id="632"/>
    <lineage>
        <taxon>Bacteria</taxon>
        <taxon>Pseudomonadati</taxon>
        <taxon>Pseudomonadota</taxon>
        <taxon>Gammaproteobacteria</taxon>
        <taxon>Enterobacterales</taxon>
        <taxon>Yersiniaceae</taxon>
        <taxon>Yersinia</taxon>
    </lineage>
</organism>